<dbReference type="PRINTS" id="PR00926">
    <property type="entry name" value="MITOCARRIER"/>
</dbReference>
<protein>
    <submittedName>
        <fullName evidence="11">Transporter</fullName>
    </submittedName>
</protein>
<proteinExistence type="inferred from homology"/>
<keyword evidence="3 9" id="KW-0813">Transport</keyword>
<evidence type="ECO:0000313" key="12">
    <source>
        <dbReference type="Proteomes" id="UP001454036"/>
    </source>
</evidence>
<feature type="repeat" description="Solcar" evidence="8">
    <location>
        <begin position="18"/>
        <end position="108"/>
    </location>
</feature>
<dbReference type="SUPFAM" id="SSF103506">
    <property type="entry name" value="Mitochondrial carrier"/>
    <property type="match status" value="1"/>
</dbReference>
<organism evidence="11 12">
    <name type="scientific">Lithospermum erythrorhizon</name>
    <name type="common">Purple gromwell</name>
    <name type="synonym">Lithospermum officinale var. erythrorhizon</name>
    <dbReference type="NCBI Taxonomy" id="34254"/>
    <lineage>
        <taxon>Eukaryota</taxon>
        <taxon>Viridiplantae</taxon>
        <taxon>Streptophyta</taxon>
        <taxon>Embryophyta</taxon>
        <taxon>Tracheophyta</taxon>
        <taxon>Spermatophyta</taxon>
        <taxon>Magnoliopsida</taxon>
        <taxon>eudicotyledons</taxon>
        <taxon>Gunneridae</taxon>
        <taxon>Pentapetalae</taxon>
        <taxon>asterids</taxon>
        <taxon>lamiids</taxon>
        <taxon>Boraginales</taxon>
        <taxon>Boraginaceae</taxon>
        <taxon>Boraginoideae</taxon>
        <taxon>Lithospermeae</taxon>
        <taxon>Lithospermum</taxon>
    </lineage>
</organism>
<evidence type="ECO:0000256" key="5">
    <source>
        <dbReference type="ARBA" id="ARBA00022737"/>
    </source>
</evidence>
<dbReference type="Proteomes" id="UP001454036">
    <property type="component" value="Unassembled WGS sequence"/>
</dbReference>
<reference evidence="11 12" key="1">
    <citation type="submission" date="2024-01" db="EMBL/GenBank/DDBJ databases">
        <title>The complete chloroplast genome sequence of Lithospermum erythrorhizon: insights into the phylogenetic relationship among Boraginaceae species and the maternal lineages of purple gromwells.</title>
        <authorList>
            <person name="Okada T."/>
            <person name="Watanabe K."/>
        </authorList>
    </citation>
    <scope>NUCLEOTIDE SEQUENCE [LARGE SCALE GENOMIC DNA]</scope>
</reference>
<keyword evidence="6 10" id="KW-1133">Transmembrane helix</keyword>
<dbReference type="InterPro" id="IPR023395">
    <property type="entry name" value="MCP_dom_sf"/>
</dbReference>
<dbReference type="Pfam" id="PF00153">
    <property type="entry name" value="Mito_carr"/>
    <property type="match status" value="1"/>
</dbReference>
<comment type="subcellular location">
    <subcellularLocation>
        <location evidence="1">Membrane</location>
        <topology evidence="1">Multi-pass membrane protein</topology>
    </subcellularLocation>
</comment>
<dbReference type="GO" id="GO:0015215">
    <property type="term" value="F:nucleotide transmembrane transporter activity"/>
    <property type="evidence" value="ECO:0007669"/>
    <property type="project" value="UniProtKB-ARBA"/>
</dbReference>
<evidence type="ECO:0000256" key="10">
    <source>
        <dbReference type="SAM" id="Phobius"/>
    </source>
</evidence>
<keyword evidence="4 8" id="KW-0812">Transmembrane</keyword>
<gene>
    <name evidence="11" type="ORF">LIER_33586</name>
</gene>
<evidence type="ECO:0000256" key="6">
    <source>
        <dbReference type="ARBA" id="ARBA00022989"/>
    </source>
</evidence>
<keyword evidence="7 8" id="KW-0472">Membrane</keyword>
<dbReference type="InterPro" id="IPR044712">
    <property type="entry name" value="SLC25A32-like"/>
</dbReference>
<feature type="transmembrane region" description="Helical" evidence="10">
    <location>
        <begin position="83"/>
        <end position="103"/>
    </location>
</feature>
<dbReference type="AlphaFoldDB" id="A0AAV3RX47"/>
<evidence type="ECO:0000256" key="8">
    <source>
        <dbReference type="PROSITE-ProRule" id="PRU00282"/>
    </source>
</evidence>
<evidence type="ECO:0000256" key="3">
    <source>
        <dbReference type="ARBA" id="ARBA00022448"/>
    </source>
</evidence>
<dbReference type="EMBL" id="BAABME010013554">
    <property type="protein sequence ID" value="GAA0186298.1"/>
    <property type="molecule type" value="Genomic_DNA"/>
</dbReference>
<name>A0AAV3RX47_LITER</name>
<evidence type="ECO:0000256" key="1">
    <source>
        <dbReference type="ARBA" id="ARBA00004141"/>
    </source>
</evidence>
<comment type="similarity">
    <text evidence="2 9">Belongs to the mitochondrial carrier (TC 2.A.29) family.</text>
</comment>
<keyword evidence="12" id="KW-1185">Reference proteome</keyword>
<dbReference type="GO" id="GO:0016020">
    <property type="term" value="C:membrane"/>
    <property type="evidence" value="ECO:0007669"/>
    <property type="project" value="UniProtKB-SubCell"/>
</dbReference>
<sequence length="150" mass="16903">MGRSTEEKTMMVLRSVNEWHWENAVAGSLAGLATVTFTHPLDVVRTRFQVNDGRVPSLPSYKSTPHAIFSIARNEGFRGLYSGFYPAILGSTVSWGLYFFFYSKAKERYLKSREKLSPVHHLAAAAEAGGLVSSLALENWHIIYYLQFLI</sequence>
<evidence type="ECO:0000256" key="2">
    <source>
        <dbReference type="ARBA" id="ARBA00006375"/>
    </source>
</evidence>
<dbReference type="InterPro" id="IPR002067">
    <property type="entry name" value="MCP"/>
</dbReference>
<dbReference type="Gene3D" id="1.50.40.10">
    <property type="entry name" value="Mitochondrial carrier domain"/>
    <property type="match status" value="1"/>
</dbReference>
<evidence type="ECO:0000256" key="9">
    <source>
        <dbReference type="RuleBase" id="RU000488"/>
    </source>
</evidence>
<accession>A0AAV3RX47</accession>
<dbReference type="InterPro" id="IPR018108">
    <property type="entry name" value="MCP_transmembrane"/>
</dbReference>
<keyword evidence="5" id="KW-0677">Repeat</keyword>
<evidence type="ECO:0000256" key="7">
    <source>
        <dbReference type="ARBA" id="ARBA00023136"/>
    </source>
</evidence>
<evidence type="ECO:0000256" key="4">
    <source>
        <dbReference type="ARBA" id="ARBA00022692"/>
    </source>
</evidence>
<dbReference type="PROSITE" id="PS50920">
    <property type="entry name" value="SOLCAR"/>
    <property type="match status" value="1"/>
</dbReference>
<dbReference type="PANTHER" id="PTHR45683">
    <property type="entry name" value="MITOCHONDRIAL NICOTINAMIDE ADENINE DINUCLEOTIDE TRANSPORTER 1-RELATED-RELATED"/>
    <property type="match status" value="1"/>
</dbReference>
<comment type="caution">
    <text evidence="11">The sequence shown here is derived from an EMBL/GenBank/DDBJ whole genome shotgun (WGS) entry which is preliminary data.</text>
</comment>
<evidence type="ECO:0000313" key="11">
    <source>
        <dbReference type="EMBL" id="GAA0186298.1"/>
    </source>
</evidence>